<dbReference type="PANTHER" id="PTHR37723">
    <property type="entry name" value="PROTEIN FAR-RED ELONGATED HYPOCOTYL 1"/>
    <property type="match status" value="1"/>
</dbReference>
<dbReference type="GO" id="GO:0016607">
    <property type="term" value="C:nuclear speck"/>
    <property type="evidence" value="ECO:0000318"/>
    <property type="project" value="GO_Central"/>
</dbReference>
<reference evidence="3" key="2">
    <citation type="submission" date="2021-05" db="UniProtKB">
        <authorList>
            <consortium name="EnsemblPlants"/>
        </authorList>
    </citation>
    <scope>IDENTIFICATION</scope>
    <source>
        <strain evidence="3">subsp. malaccensis</strain>
    </source>
</reference>
<dbReference type="EMBL" id="HG996470">
    <property type="protein sequence ID" value="CAG1837741.1"/>
    <property type="molecule type" value="Genomic_DNA"/>
</dbReference>
<dbReference type="InterPro" id="IPR037766">
    <property type="entry name" value="FHY1"/>
</dbReference>
<name>A0A804J1R3_MUSAM</name>
<dbReference type="EnsemblPlants" id="Ma05_t06850.1">
    <property type="protein sequence ID" value="Ma05_p06850.1"/>
    <property type="gene ID" value="Ma05_g06850"/>
</dbReference>
<dbReference type="PANTHER" id="PTHR37723:SF1">
    <property type="entry name" value="PROTEIN FAR-RED-ELONGATED HYPOCOTYL 1-LIKE"/>
    <property type="match status" value="1"/>
</dbReference>
<organism evidence="3 4">
    <name type="scientific">Musa acuminata subsp. malaccensis</name>
    <name type="common">Wild banana</name>
    <name type="synonym">Musa malaccensis</name>
    <dbReference type="NCBI Taxonomy" id="214687"/>
    <lineage>
        <taxon>Eukaryota</taxon>
        <taxon>Viridiplantae</taxon>
        <taxon>Streptophyta</taxon>
        <taxon>Embryophyta</taxon>
        <taxon>Tracheophyta</taxon>
        <taxon>Spermatophyta</taxon>
        <taxon>Magnoliopsida</taxon>
        <taxon>Liliopsida</taxon>
        <taxon>Zingiberales</taxon>
        <taxon>Musaceae</taxon>
        <taxon>Musa</taxon>
    </lineage>
</organism>
<keyword evidence="4" id="KW-1185">Reference proteome</keyword>
<dbReference type="GO" id="GO:0009416">
    <property type="term" value="P:response to light stimulus"/>
    <property type="evidence" value="ECO:0000318"/>
    <property type="project" value="GO_Central"/>
</dbReference>
<evidence type="ECO:0000313" key="4">
    <source>
        <dbReference type="Proteomes" id="UP000012960"/>
    </source>
</evidence>
<feature type="compositionally biased region" description="Acidic residues" evidence="1">
    <location>
        <begin position="1"/>
        <end position="13"/>
    </location>
</feature>
<protein>
    <submittedName>
        <fullName evidence="2">(wild Malaysian banana) hypothetical protein</fullName>
    </submittedName>
</protein>
<dbReference type="GO" id="GO:0051457">
    <property type="term" value="P:maintenance of protein location in nucleus"/>
    <property type="evidence" value="ECO:0000318"/>
    <property type="project" value="GO_Central"/>
</dbReference>
<evidence type="ECO:0000313" key="2">
    <source>
        <dbReference type="EMBL" id="CAG1837741.1"/>
    </source>
</evidence>
<feature type="region of interest" description="Disordered" evidence="1">
    <location>
        <begin position="1"/>
        <end position="27"/>
    </location>
</feature>
<sequence length="173" mass="18941">MRDESEEPGEESYNDSHSISEGYDATMTLDLDDEAEKLSYGKTGLLSVSSHNFNLNSFDIEIVEGSSNKQQGGQEVQQRDSRYKVAEEVAHEFEGYGDYTISSLGKNSLEQLETEIEDLVLCSDDVAPLALLLSSKGGALGKENKNSLADGPLGARKPTIGKESEQYFSMLML</sequence>
<dbReference type="OrthoDB" id="1930763at2759"/>
<evidence type="ECO:0000313" key="3">
    <source>
        <dbReference type="EnsemblPlants" id="Ma05_p06850.1"/>
    </source>
</evidence>
<accession>A0A804J1R3</accession>
<gene>
    <name evidence="2" type="ORF">GSMUA_259180.1</name>
</gene>
<proteinExistence type="predicted"/>
<reference evidence="2" key="1">
    <citation type="submission" date="2021-03" db="EMBL/GenBank/DDBJ databases">
        <authorList>
            <consortium name="Genoscope - CEA"/>
            <person name="William W."/>
        </authorList>
    </citation>
    <scope>NUCLEOTIDE SEQUENCE</scope>
    <source>
        <strain evidence="2">Doubled-haploid Pahang</strain>
    </source>
</reference>
<dbReference type="GO" id="GO:0005737">
    <property type="term" value="C:cytoplasm"/>
    <property type="evidence" value="ECO:0000318"/>
    <property type="project" value="GO_Central"/>
</dbReference>
<dbReference type="GO" id="GO:0009639">
    <property type="term" value="P:response to red or far red light"/>
    <property type="evidence" value="ECO:0007669"/>
    <property type="project" value="InterPro"/>
</dbReference>
<dbReference type="FunCoup" id="A0A804J1R3">
    <property type="interactions" value="19"/>
</dbReference>
<evidence type="ECO:0000256" key="1">
    <source>
        <dbReference type="SAM" id="MobiDB-lite"/>
    </source>
</evidence>
<dbReference type="AlphaFoldDB" id="A0A804J1R3"/>
<dbReference type="GO" id="GO:0061608">
    <property type="term" value="F:nuclear import signal receptor activity"/>
    <property type="evidence" value="ECO:0000318"/>
    <property type="project" value="GO_Central"/>
</dbReference>
<dbReference type="Gramene" id="Ma05_t06850.1">
    <property type="protein sequence ID" value="Ma05_p06850.1"/>
    <property type="gene ID" value="Ma05_g06850"/>
</dbReference>
<dbReference type="Proteomes" id="UP000012960">
    <property type="component" value="Unplaced"/>
</dbReference>